<feature type="DNA-binding region" description="H-T-H motif" evidence="4">
    <location>
        <begin position="37"/>
        <end position="56"/>
    </location>
</feature>
<dbReference type="Proteomes" id="UP000662814">
    <property type="component" value="Chromosome"/>
</dbReference>
<dbReference type="Pfam" id="PF00440">
    <property type="entry name" value="TetR_N"/>
    <property type="match status" value="1"/>
</dbReference>
<accession>A0ABX6YGY3</accession>
<dbReference type="EMBL" id="CP061169">
    <property type="protein sequence ID" value="QPZ38047.1"/>
    <property type="molecule type" value="Genomic_DNA"/>
</dbReference>
<organism evidence="6 7">
    <name type="scientific">Paramicrobacterium chengjingii</name>
    <dbReference type="NCBI Taxonomy" id="2769067"/>
    <lineage>
        <taxon>Bacteria</taxon>
        <taxon>Bacillati</taxon>
        <taxon>Actinomycetota</taxon>
        <taxon>Actinomycetes</taxon>
        <taxon>Micrococcales</taxon>
        <taxon>Microbacteriaceae</taxon>
        <taxon>Paramicrobacterium</taxon>
    </lineage>
</organism>
<name>A0ABX6YGY3_9MICO</name>
<dbReference type="SUPFAM" id="SSF46689">
    <property type="entry name" value="Homeodomain-like"/>
    <property type="match status" value="1"/>
</dbReference>
<evidence type="ECO:0000313" key="7">
    <source>
        <dbReference type="Proteomes" id="UP000662814"/>
    </source>
</evidence>
<dbReference type="InterPro" id="IPR009057">
    <property type="entry name" value="Homeodomain-like_sf"/>
</dbReference>
<dbReference type="RefSeq" id="WP_166987616.1">
    <property type="nucleotide sequence ID" value="NZ_CP061169.1"/>
</dbReference>
<keyword evidence="2 4" id="KW-0238">DNA-binding</keyword>
<dbReference type="PANTHER" id="PTHR30055:SF234">
    <property type="entry name" value="HTH-TYPE TRANSCRIPTIONAL REGULATOR BETI"/>
    <property type="match status" value="1"/>
</dbReference>
<dbReference type="PROSITE" id="PS50977">
    <property type="entry name" value="HTH_TETR_2"/>
    <property type="match status" value="1"/>
</dbReference>
<evidence type="ECO:0000256" key="1">
    <source>
        <dbReference type="ARBA" id="ARBA00023015"/>
    </source>
</evidence>
<evidence type="ECO:0000256" key="4">
    <source>
        <dbReference type="PROSITE-ProRule" id="PRU00335"/>
    </source>
</evidence>
<feature type="domain" description="HTH tetR-type" evidence="5">
    <location>
        <begin position="14"/>
        <end position="74"/>
    </location>
</feature>
<dbReference type="InterPro" id="IPR001647">
    <property type="entry name" value="HTH_TetR"/>
</dbReference>
<dbReference type="PANTHER" id="PTHR30055">
    <property type="entry name" value="HTH-TYPE TRANSCRIPTIONAL REGULATOR RUTR"/>
    <property type="match status" value="1"/>
</dbReference>
<protein>
    <submittedName>
        <fullName evidence="6">TetR family transcriptional regulator</fullName>
    </submittedName>
</protein>
<dbReference type="Gene3D" id="1.10.357.10">
    <property type="entry name" value="Tetracycline Repressor, domain 2"/>
    <property type="match status" value="1"/>
</dbReference>
<dbReference type="InterPro" id="IPR041347">
    <property type="entry name" value="MftR_C"/>
</dbReference>
<evidence type="ECO:0000256" key="3">
    <source>
        <dbReference type="ARBA" id="ARBA00023163"/>
    </source>
</evidence>
<reference evidence="6 7" key="1">
    <citation type="submission" date="2020-12" db="EMBL/GenBank/DDBJ databases">
        <title>Microbacterium sp. HY060.</title>
        <authorList>
            <person name="Zhou J."/>
        </authorList>
    </citation>
    <scope>NUCLEOTIDE SEQUENCE [LARGE SCALE GENOMIC DNA]</scope>
    <source>
        <strain evidence="6 7">HY60</strain>
    </source>
</reference>
<evidence type="ECO:0000313" key="6">
    <source>
        <dbReference type="EMBL" id="QPZ38047.1"/>
    </source>
</evidence>
<sequence length="203" mass="22425">MSVEPAGRRERKNLQTRRALAEAALVLFMRKGYDQVSVKEIADAVDISVPTLFRHVPDGKEALIFDDGTERRESILAAVHERRDGQTVISALHEFMASRGPFVAHPSAELRRRTDLIVSTKALRDYSRVLWVRCEAPLADAIADELGRPANDVTSRALARYVLETPELISAHDPDPAAALAEVFELLERGVPRSSSSRSSSPS</sequence>
<gene>
    <name evidence="6" type="ORF">HCR76_14830</name>
</gene>
<proteinExistence type="predicted"/>
<dbReference type="InterPro" id="IPR050109">
    <property type="entry name" value="HTH-type_TetR-like_transc_reg"/>
</dbReference>
<evidence type="ECO:0000259" key="5">
    <source>
        <dbReference type="PROSITE" id="PS50977"/>
    </source>
</evidence>
<keyword evidence="7" id="KW-1185">Reference proteome</keyword>
<keyword evidence="1" id="KW-0805">Transcription regulation</keyword>
<dbReference type="Gene3D" id="1.10.10.60">
    <property type="entry name" value="Homeodomain-like"/>
    <property type="match status" value="1"/>
</dbReference>
<dbReference type="Pfam" id="PF17754">
    <property type="entry name" value="TetR_C_14"/>
    <property type="match status" value="1"/>
</dbReference>
<evidence type="ECO:0000256" key="2">
    <source>
        <dbReference type="ARBA" id="ARBA00023125"/>
    </source>
</evidence>
<keyword evidence="3" id="KW-0804">Transcription</keyword>